<evidence type="ECO:0000313" key="3">
    <source>
        <dbReference type="Proteomes" id="UP000289323"/>
    </source>
</evidence>
<sequence length="314" mass="34612">MSSVEADLCDWYQDAQFLDPGNWAVDHCALAADTFGGHLPPAEDESLHGFASNLADSQFLLPPQNPTSGGYLPYGEADPQVHQPPINFLCEYQHPEPVNLSASAVTAVVQDPSWGAGTTPCEPNPYMSSPVTSIPQASVALHGSFEVTRPPQIPEPPRPPPPLPLPLDPPAAPIIDPGSAPSEWGAQQQHVLPRLPLLFKPKHPVWQALKQQRKRASRRLVDIRHRTKEREAQEKIKTESEMLQGLHDRLVAEEKALKGQRLDLMTELLAHAHCNDSAIDEYLQYAPKEIVRKARKHYLETARGQRAGSAPPAM</sequence>
<feature type="region of interest" description="Disordered" evidence="1">
    <location>
        <begin position="147"/>
        <end position="168"/>
    </location>
</feature>
<gene>
    <name evidence="2" type="ORF">TT172_LOCUS1504</name>
</gene>
<dbReference type="EMBL" id="OUUZ01000001">
    <property type="protein sequence ID" value="SPQ19085.1"/>
    <property type="molecule type" value="Genomic_DNA"/>
</dbReference>
<evidence type="ECO:0000313" key="2">
    <source>
        <dbReference type="EMBL" id="SPQ19085.1"/>
    </source>
</evidence>
<feature type="compositionally biased region" description="Pro residues" evidence="1">
    <location>
        <begin position="151"/>
        <end position="168"/>
    </location>
</feature>
<proteinExistence type="predicted"/>
<dbReference type="Proteomes" id="UP000289323">
    <property type="component" value="Unassembled WGS sequence"/>
</dbReference>
<evidence type="ECO:0000256" key="1">
    <source>
        <dbReference type="SAM" id="MobiDB-lite"/>
    </source>
</evidence>
<organism evidence="2 3">
    <name type="scientific">Thermothielavioides terrestris</name>
    <dbReference type="NCBI Taxonomy" id="2587410"/>
    <lineage>
        <taxon>Eukaryota</taxon>
        <taxon>Fungi</taxon>
        <taxon>Dikarya</taxon>
        <taxon>Ascomycota</taxon>
        <taxon>Pezizomycotina</taxon>
        <taxon>Sordariomycetes</taxon>
        <taxon>Sordariomycetidae</taxon>
        <taxon>Sordariales</taxon>
        <taxon>Chaetomiaceae</taxon>
        <taxon>Thermothielavioides</taxon>
    </lineage>
</organism>
<name>A0A3S4EY12_9PEZI</name>
<protein>
    <submittedName>
        <fullName evidence="2">Ffe2964f-e83d-493f-96f1-fa844a360086</fullName>
    </submittedName>
</protein>
<reference evidence="2 3" key="1">
    <citation type="submission" date="2018-04" db="EMBL/GenBank/DDBJ databases">
        <authorList>
            <person name="Huttner S."/>
            <person name="Dainat J."/>
        </authorList>
    </citation>
    <scope>NUCLEOTIDE SEQUENCE [LARGE SCALE GENOMIC DNA]</scope>
</reference>
<accession>A0A3S4EY12</accession>
<dbReference type="AlphaFoldDB" id="A0A3S4EY12"/>